<feature type="transmembrane region" description="Helical" evidence="1">
    <location>
        <begin position="273"/>
        <end position="293"/>
    </location>
</feature>
<accession>A0A1T3NLI8</accession>
<evidence type="ECO:0000313" key="2">
    <source>
        <dbReference type="EMBL" id="OPC77548.1"/>
    </source>
</evidence>
<gene>
    <name evidence="2" type="ORF">B4N89_44480</name>
</gene>
<sequence length="295" mass="31927">MAGRKLRGPDAGTGFGALVGRLVLVLLAVASVLVWSGPPAQATDYPNTPGSPTICLQVPKDLQGVLFRIYCPGQIAFDMSNDADGCNGSSSEVHYQNIPDGDITNALHNLKPPWCKAGDASFLDHWLLEGKHKKNGHPDPGRIEENPCDAIPKENRAGCADIRQSKYQDLNTHPCLWKNPATGKPILEVEKQSYCLQDNPWFTDGYKPPGRGDKNAYDAGDYSAPPEVSGPLMEGAGWVSWACLVGCFFSSFWLLFQFVGARRSGTEMAHGTIYVFIGTLIVGSASSIVQFMIVP</sequence>
<feature type="transmembrane region" description="Helical" evidence="1">
    <location>
        <begin position="238"/>
        <end position="261"/>
    </location>
</feature>
<evidence type="ECO:0000313" key="3">
    <source>
        <dbReference type="Proteomes" id="UP000190037"/>
    </source>
</evidence>
<keyword evidence="1" id="KW-0472">Membrane</keyword>
<dbReference type="AlphaFoldDB" id="A0A1T3NLI8"/>
<name>A0A1T3NLI8_9ACTN</name>
<evidence type="ECO:0000256" key="1">
    <source>
        <dbReference type="SAM" id="Phobius"/>
    </source>
</evidence>
<keyword evidence="1" id="KW-1133">Transmembrane helix</keyword>
<proteinExistence type="predicted"/>
<dbReference type="EMBL" id="MWQN01000004">
    <property type="protein sequence ID" value="OPC77548.1"/>
    <property type="molecule type" value="Genomic_DNA"/>
</dbReference>
<comment type="caution">
    <text evidence="2">The sequence shown here is derived from an EMBL/GenBank/DDBJ whole genome shotgun (WGS) entry which is preliminary data.</text>
</comment>
<dbReference type="STRING" id="159449.B4N89_44480"/>
<reference evidence="2 3" key="1">
    <citation type="submission" date="2017-03" db="EMBL/GenBank/DDBJ databases">
        <title>Draft genome sequence of Streptomyces scabrisporus NF3, endophyte isolated from Amphipterygium adstringens.</title>
        <authorList>
            <person name="Vazquez M."/>
            <person name="Ceapa C.D."/>
            <person name="Rodriguez Luna D."/>
            <person name="Sanchez Esquivel S."/>
        </authorList>
    </citation>
    <scope>NUCLEOTIDE SEQUENCE [LARGE SCALE GENOMIC DNA]</scope>
    <source>
        <strain evidence="2 3">NF3</strain>
    </source>
</reference>
<keyword evidence="1" id="KW-0812">Transmembrane</keyword>
<dbReference type="RefSeq" id="WP_078982303.1">
    <property type="nucleotide sequence ID" value="NZ_MWQN01000004.1"/>
</dbReference>
<protein>
    <submittedName>
        <fullName evidence="2">Uncharacterized protein</fullName>
    </submittedName>
</protein>
<dbReference type="OrthoDB" id="4350097at2"/>
<keyword evidence="3" id="KW-1185">Reference proteome</keyword>
<dbReference type="Proteomes" id="UP000190037">
    <property type="component" value="Unassembled WGS sequence"/>
</dbReference>
<organism evidence="2 3">
    <name type="scientific">Embleya scabrispora</name>
    <dbReference type="NCBI Taxonomy" id="159449"/>
    <lineage>
        <taxon>Bacteria</taxon>
        <taxon>Bacillati</taxon>
        <taxon>Actinomycetota</taxon>
        <taxon>Actinomycetes</taxon>
        <taxon>Kitasatosporales</taxon>
        <taxon>Streptomycetaceae</taxon>
        <taxon>Embleya</taxon>
    </lineage>
</organism>